<gene>
    <name evidence="3" type="ORF">EYG76_03975</name>
</gene>
<dbReference type="GO" id="GO:0008270">
    <property type="term" value="F:zinc ion binding"/>
    <property type="evidence" value="ECO:0007669"/>
    <property type="project" value="UniProtKB-KW"/>
</dbReference>
<accession>A0A833DS73</accession>
<protein>
    <submittedName>
        <fullName evidence="3">SWIM zinc finger family protein</fullName>
    </submittedName>
</protein>
<organism evidence="3 4">
    <name type="scientific">Methanothermococcus okinawensis</name>
    <dbReference type="NCBI Taxonomy" id="155863"/>
    <lineage>
        <taxon>Archaea</taxon>
        <taxon>Methanobacteriati</taxon>
        <taxon>Methanobacteriota</taxon>
        <taxon>Methanomada group</taxon>
        <taxon>Methanococci</taxon>
        <taxon>Methanococcales</taxon>
        <taxon>Methanococcaceae</taxon>
        <taxon>Methanothermococcus</taxon>
    </lineage>
</organism>
<evidence type="ECO:0000256" key="1">
    <source>
        <dbReference type="PROSITE-ProRule" id="PRU00325"/>
    </source>
</evidence>
<evidence type="ECO:0000313" key="4">
    <source>
        <dbReference type="Proteomes" id="UP000605144"/>
    </source>
</evidence>
<dbReference type="Pfam" id="PF04434">
    <property type="entry name" value="SWIM"/>
    <property type="match status" value="1"/>
</dbReference>
<dbReference type="AlphaFoldDB" id="A0A833DS73"/>
<dbReference type="Proteomes" id="UP000605144">
    <property type="component" value="Unassembled WGS sequence"/>
</dbReference>
<reference evidence="3" key="1">
    <citation type="journal article" date="2020" name="ISME J.">
        <title>Gammaproteobacteria mediating utilization of methyl-, sulfur- and petroleum organic compounds in deep ocean hydrothermal plumes.</title>
        <authorList>
            <person name="Zhou Z."/>
            <person name="Liu Y."/>
            <person name="Pan J."/>
            <person name="Cron B.R."/>
            <person name="Toner B.M."/>
            <person name="Anantharaman K."/>
            <person name="Breier J.A."/>
            <person name="Dick G.J."/>
            <person name="Li M."/>
        </authorList>
    </citation>
    <scope>NUCLEOTIDE SEQUENCE</scope>
    <source>
        <strain evidence="3">SZUA-1385</strain>
    </source>
</reference>
<dbReference type="InterPro" id="IPR007527">
    <property type="entry name" value="Znf_SWIM"/>
</dbReference>
<evidence type="ECO:0000313" key="3">
    <source>
        <dbReference type="EMBL" id="HIP17442.1"/>
    </source>
</evidence>
<evidence type="ECO:0000259" key="2">
    <source>
        <dbReference type="PROSITE" id="PS50966"/>
    </source>
</evidence>
<sequence>MKYKSSCLEKAFETIYSEKIIERGKTYYKNNLVKCCVVFKNKIYGKVVGGDLYNTVVDLEDYSGLCSCPYEYNCKHAYALIEAYLNKNYIDGDEIFNNLRKMSKEEILKILEDIIVKYNMWYEIIPKKGSLLEEGLSILKLIPYEEKNIYTFKSFLENRFLKNAKNEELLELLEEIGKSEYIEEDSERLYNIVDSLANEIFSRNNKNTIKKAFEISKKYKDKLWVIDDYYYDYYSDSEEDYYDYSKEFL</sequence>
<name>A0A833DS73_9EURY</name>
<keyword evidence="1" id="KW-0863">Zinc-finger</keyword>
<keyword evidence="1" id="KW-0479">Metal-binding</keyword>
<dbReference type="PROSITE" id="PS50966">
    <property type="entry name" value="ZF_SWIM"/>
    <property type="match status" value="1"/>
</dbReference>
<keyword evidence="1" id="KW-0862">Zinc</keyword>
<feature type="domain" description="SWIM-type" evidence="2">
    <location>
        <begin position="53"/>
        <end position="85"/>
    </location>
</feature>
<dbReference type="EMBL" id="DQSV01000077">
    <property type="protein sequence ID" value="HIP17442.1"/>
    <property type="molecule type" value="Genomic_DNA"/>
</dbReference>
<comment type="caution">
    <text evidence="3">The sequence shown here is derived from an EMBL/GenBank/DDBJ whole genome shotgun (WGS) entry which is preliminary data.</text>
</comment>
<proteinExistence type="predicted"/>